<evidence type="ECO:0000313" key="1">
    <source>
        <dbReference type="EMBL" id="QDH83656.1"/>
    </source>
</evidence>
<organism evidence="1 2">
    <name type="scientific">Achromobacter phage Motura</name>
    <dbReference type="NCBI Taxonomy" id="2591403"/>
    <lineage>
        <taxon>Viruses</taxon>
        <taxon>Duplodnaviria</taxon>
        <taxon>Heunggongvirae</taxon>
        <taxon>Uroviricota</taxon>
        <taxon>Caudoviricetes</taxon>
        <taxon>Moturavirus</taxon>
        <taxon>Moturavirus motura</taxon>
    </lineage>
</organism>
<protein>
    <submittedName>
        <fullName evidence="1">Uncharacterized protein</fullName>
    </submittedName>
</protein>
<accession>A0A514CT62</accession>
<proteinExistence type="predicted"/>
<sequence length="111" mass="12546">MNDNTAHQLLRNQITLEVLNVWRKYMVPTLVGEPSDAISRQLVYDAWHSLLPAMLPPHVKFEVICDESNNPTSVIAVNDICVHLAFMVTPNDVFAMDLSLQKTLIENGMNQ</sequence>
<dbReference type="KEGG" id="vg:56136169"/>
<dbReference type="RefSeq" id="YP_009903893.1">
    <property type="nucleotide sequence ID" value="NC_049849.1"/>
</dbReference>
<reference evidence="1 2" key="1">
    <citation type="submission" date="2019-06" db="EMBL/GenBank/DDBJ databases">
        <authorList>
            <person name="Kincaid V.D."/>
            <person name="Fuller A."/>
            <person name="Hodges K."/>
            <person name="Bansal M."/>
            <person name="Essig J."/>
            <person name="Johnson A."/>
        </authorList>
    </citation>
    <scope>NUCLEOTIDE SEQUENCE [LARGE SCALE GENOMIC DNA]</scope>
</reference>
<name>A0A514CT62_9CAUD</name>
<dbReference type="EMBL" id="MN094788">
    <property type="protein sequence ID" value="QDH83656.1"/>
    <property type="molecule type" value="Genomic_DNA"/>
</dbReference>
<evidence type="ECO:0000313" key="2">
    <source>
        <dbReference type="Proteomes" id="UP000320799"/>
    </source>
</evidence>
<dbReference type="Proteomes" id="UP000320799">
    <property type="component" value="Segment"/>
</dbReference>
<keyword evidence="2" id="KW-1185">Reference proteome</keyword>
<dbReference type="GeneID" id="56136169"/>